<organism evidence="2 3">
    <name type="scientific">Lasiosphaeria miniovina</name>
    <dbReference type="NCBI Taxonomy" id="1954250"/>
    <lineage>
        <taxon>Eukaryota</taxon>
        <taxon>Fungi</taxon>
        <taxon>Dikarya</taxon>
        <taxon>Ascomycota</taxon>
        <taxon>Pezizomycotina</taxon>
        <taxon>Sordariomycetes</taxon>
        <taxon>Sordariomycetidae</taxon>
        <taxon>Sordariales</taxon>
        <taxon>Lasiosphaeriaceae</taxon>
        <taxon>Lasiosphaeria</taxon>
    </lineage>
</organism>
<keyword evidence="2" id="KW-0378">Hydrolase</keyword>
<evidence type="ECO:0000313" key="3">
    <source>
        <dbReference type="Proteomes" id="UP001172101"/>
    </source>
</evidence>
<dbReference type="GO" id="GO:0016787">
    <property type="term" value="F:hydrolase activity"/>
    <property type="evidence" value="ECO:0007669"/>
    <property type="project" value="UniProtKB-KW"/>
</dbReference>
<accession>A0AA40DFT3</accession>
<feature type="region of interest" description="Disordered" evidence="1">
    <location>
        <begin position="1"/>
        <end position="36"/>
    </location>
</feature>
<dbReference type="Gene3D" id="1.50.10.20">
    <property type="match status" value="1"/>
</dbReference>
<protein>
    <submittedName>
        <fullName evidence="2">Glycosyl hydrolase family 76-domain-containing protein</fullName>
    </submittedName>
</protein>
<dbReference type="InterPro" id="IPR053169">
    <property type="entry name" value="MUG_Protein"/>
</dbReference>
<name>A0AA40DFT3_9PEZI</name>
<sequence>MFGHNSDSKPESDGRASWGGSSEERPTTSKGFTRPTVLPTFLSTSFRKPLAPGGRVTAAVVAAAALASIYTICCLPAGPTSRPSTVLGDSPFAHLVLDRPPLPQITRLAFNMVSAKWGFLWAARATAFVVSSPLHKTADAVYARNSLDAAKALQAWYDTSTGLWLSTGWWNSANCLTVLGDWALLDKANAVALGVASVMANTYNNAQKTSVTTQKRLAANGLVMAKYEFHRRAQKPGELDTRGFSGFINDFYDDEGWWALALIRSWDVTGQQGYLDMAEHIFEDMKNGTDQKCGGGIWWSKERAYKNAIANELYLSVAASLANRVPGNKDYYLGVAKAEWAWFKGSGMINANNLINDGLRINDDGSCVNNGQQTWSYNQGVVLGGLVELARAMGDGSYLSEATAIAAAALSALSDPTTSIIHETDHCEPNCGADGSQFKGIFVRNLHYLQAAAPQNAFRSAINKNADSIWANNRNELNQLGIDWAGPASAGGGPNATTHSSAMDVIVAALAAAE</sequence>
<gene>
    <name evidence="2" type="ORF">B0T26DRAFT_534613</name>
</gene>
<dbReference type="RefSeq" id="XP_060289518.1">
    <property type="nucleotide sequence ID" value="XM_060435545.1"/>
</dbReference>
<dbReference type="Proteomes" id="UP001172101">
    <property type="component" value="Unassembled WGS sequence"/>
</dbReference>
<dbReference type="PANTHER" id="PTHR47791:SF1">
    <property type="entry name" value="ENDO MANNANASE, GH76 FAMILY (EUROFUNG)"/>
    <property type="match status" value="1"/>
</dbReference>
<dbReference type="PANTHER" id="PTHR47791">
    <property type="entry name" value="MEIOTICALLY UP-REGULATED GENE 191 PROTEIN"/>
    <property type="match status" value="1"/>
</dbReference>
<evidence type="ECO:0000313" key="2">
    <source>
        <dbReference type="EMBL" id="KAK0701854.1"/>
    </source>
</evidence>
<dbReference type="InterPro" id="IPR008928">
    <property type="entry name" value="6-hairpin_glycosidase_sf"/>
</dbReference>
<dbReference type="AlphaFoldDB" id="A0AA40DFT3"/>
<feature type="compositionally biased region" description="Basic and acidic residues" evidence="1">
    <location>
        <begin position="1"/>
        <end position="14"/>
    </location>
</feature>
<comment type="caution">
    <text evidence="2">The sequence shown here is derived from an EMBL/GenBank/DDBJ whole genome shotgun (WGS) entry which is preliminary data.</text>
</comment>
<dbReference type="GeneID" id="85318815"/>
<keyword evidence="3" id="KW-1185">Reference proteome</keyword>
<dbReference type="Pfam" id="PF03663">
    <property type="entry name" value="Glyco_hydro_76"/>
    <property type="match status" value="1"/>
</dbReference>
<reference evidence="2" key="1">
    <citation type="submission" date="2023-06" db="EMBL/GenBank/DDBJ databases">
        <title>Genome-scale phylogeny and comparative genomics of the fungal order Sordariales.</title>
        <authorList>
            <consortium name="Lawrence Berkeley National Laboratory"/>
            <person name="Hensen N."/>
            <person name="Bonometti L."/>
            <person name="Westerberg I."/>
            <person name="Brannstrom I.O."/>
            <person name="Guillou S."/>
            <person name="Cros-Aarteil S."/>
            <person name="Calhoun S."/>
            <person name="Haridas S."/>
            <person name="Kuo A."/>
            <person name="Mondo S."/>
            <person name="Pangilinan J."/>
            <person name="Riley R."/>
            <person name="LaButti K."/>
            <person name="Andreopoulos B."/>
            <person name="Lipzen A."/>
            <person name="Chen C."/>
            <person name="Yanf M."/>
            <person name="Daum C."/>
            <person name="Ng V."/>
            <person name="Clum A."/>
            <person name="Steindorff A."/>
            <person name="Ohm R."/>
            <person name="Martin F."/>
            <person name="Silar P."/>
            <person name="Natvig D."/>
            <person name="Lalanne C."/>
            <person name="Gautier V."/>
            <person name="Ament-velasquez S.L."/>
            <person name="Kruys A."/>
            <person name="Hutchinson M.I."/>
            <person name="Powell A.J."/>
            <person name="Barry K."/>
            <person name="Miller A.N."/>
            <person name="Grigoriev I.V."/>
            <person name="Debuchy R."/>
            <person name="Gladieux P."/>
            <person name="Thoren M.H."/>
            <person name="Johannesson H."/>
        </authorList>
    </citation>
    <scope>NUCLEOTIDE SEQUENCE</scope>
    <source>
        <strain evidence="2">SMH2392-1A</strain>
    </source>
</reference>
<dbReference type="GO" id="GO:0005975">
    <property type="term" value="P:carbohydrate metabolic process"/>
    <property type="evidence" value="ECO:0007669"/>
    <property type="project" value="InterPro"/>
</dbReference>
<dbReference type="InterPro" id="IPR005198">
    <property type="entry name" value="Glyco_hydro_76"/>
</dbReference>
<dbReference type="EMBL" id="JAUIRO010000009">
    <property type="protein sequence ID" value="KAK0701854.1"/>
    <property type="molecule type" value="Genomic_DNA"/>
</dbReference>
<proteinExistence type="predicted"/>
<dbReference type="SUPFAM" id="SSF48208">
    <property type="entry name" value="Six-hairpin glycosidases"/>
    <property type="match status" value="1"/>
</dbReference>
<evidence type="ECO:0000256" key="1">
    <source>
        <dbReference type="SAM" id="MobiDB-lite"/>
    </source>
</evidence>